<evidence type="ECO:0000256" key="1">
    <source>
        <dbReference type="SAM" id="MobiDB-lite"/>
    </source>
</evidence>
<protein>
    <submittedName>
        <fullName evidence="2">Uncharacterized protein</fullName>
    </submittedName>
</protein>
<proteinExistence type="predicted"/>
<organism evidence="2 3">
    <name type="scientific">Portunus trituberculatus</name>
    <name type="common">Swimming crab</name>
    <name type="synonym">Neptunus trituberculatus</name>
    <dbReference type="NCBI Taxonomy" id="210409"/>
    <lineage>
        <taxon>Eukaryota</taxon>
        <taxon>Metazoa</taxon>
        <taxon>Ecdysozoa</taxon>
        <taxon>Arthropoda</taxon>
        <taxon>Crustacea</taxon>
        <taxon>Multicrustacea</taxon>
        <taxon>Malacostraca</taxon>
        <taxon>Eumalacostraca</taxon>
        <taxon>Eucarida</taxon>
        <taxon>Decapoda</taxon>
        <taxon>Pleocyemata</taxon>
        <taxon>Brachyura</taxon>
        <taxon>Eubrachyura</taxon>
        <taxon>Portunoidea</taxon>
        <taxon>Portunidae</taxon>
        <taxon>Portuninae</taxon>
        <taxon>Portunus</taxon>
    </lineage>
</organism>
<feature type="compositionally biased region" description="Acidic residues" evidence="1">
    <location>
        <begin position="1"/>
        <end position="16"/>
    </location>
</feature>
<feature type="region of interest" description="Disordered" evidence="1">
    <location>
        <begin position="1"/>
        <end position="22"/>
    </location>
</feature>
<dbReference type="EMBL" id="VSRR010003602">
    <property type="protein sequence ID" value="MPC36765.1"/>
    <property type="molecule type" value="Genomic_DNA"/>
</dbReference>
<keyword evidence="3" id="KW-1185">Reference proteome</keyword>
<dbReference type="AlphaFoldDB" id="A0A5B7ETQ3"/>
<accession>A0A5B7ETQ3</accession>
<gene>
    <name evidence="2" type="ORF">E2C01_030233</name>
</gene>
<dbReference type="Proteomes" id="UP000324222">
    <property type="component" value="Unassembled WGS sequence"/>
</dbReference>
<evidence type="ECO:0000313" key="3">
    <source>
        <dbReference type="Proteomes" id="UP000324222"/>
    </source>
</evidence>
<comment type="caution">
    <text evidence="2">The sequence shown here is derived from an EMBL/GenBank/DDBJ whole genome shotgun (WGS) entry which is preliminary data.</text>
</comment>
<sequence length="70" mass="7955">MKMVAEEEEEEDENEEETVKGSRKVKSLGAKYDWTLSGSRNESLHIVRRDFLRIAGVNEAADWTGTAVRV</sequence>
<evidence type="ECO:0000313" key="2">
    <source>
        <dbReference type="EMBL" id="MPC36765.1"/>
    </source>
</evidence>
<reference evidence="2 3" key="1">
    <citation type="submission" date="2019-05" db="EMBL/GenBank/DDBJ databases">
        <title>Another draft genome of Portunus trituberculatus and its Hox gene families provides insights of decapod evolution.</title>
        <authorList>
            <person name="Jeong J.-H."/>
            <person name="Song I."/>
            <person name="Kim S."/>
            <person name="Choi T."/>
            <person name="Kim D."/>
            <person name="Ryu S."/>
            <person name="Kim W."/>
        </authorList>
    </citation>
    <scope>NUCLEOTIDE SEQUENCE [LARGE SCALE GENOMIC DNA]</scope>
    <source>
        <tissue evidence="2">Muscle</tissue>
    </source>
</reference>
<name>A0A5B7ETQ3_PORTR</name>